<proteinExistence type="predicted"/>
<keyword evidence="4" id="KW-1185">Reference proteome</keyword>
<feature type="chain" id="PRO_5045360301" description="Transmembrane protein" evidence="2">
    <location>
        <begin position="32"/>
        <end position="128"/>
    </location>
</feature>
<reference evidence="4" key="1">
    <citation type="journal article" date="2019" name="Int. J. Syst. Evol. Microbiol.">
        <title>The Global Catalogue of Microorganisms (GCM) 10K type strain sequencing project: providing services to taxonomists for standard genome sequencing and annotation.</title>
        <authorList>
            <consortium name="The Broad Institute Genomics Platform"/>
            <consortium name="The Broad Institute Genome Sequencing Center for Infectious Disease"/>
            <person name="Wu L."/>
            <person name="Ma J."/>
        </authorList>
    </citation>
    <scope>NUCLEOTIDE SEQUENCE [LARGE SCALE GENOMIC DNA]</scope>
    <source>
        <strain evidence="4">CGMCC 1.15044</strain>
    </source>
</reference>
<feature type="signal peptide" evidence="2">
    <location>
        <begin position="1"/>
        <end position="31"/>
    </location>
</feature>
<keyword evidence="2" id="KW-0732">Signal</keyword>
<evidence type="ECO:0008006" key="5">
    <source>
        <dbReference type="Google" id="ProtNLM"/>
    </source>
</evidence>
<protein>
    <recommendedName>
        <fullName evidence="5">Transmembrane protein</fullName>
    </recommendedName>
</protein>
<evidence type="ECO:0000256" key="1">
    <source>
        <dbReference type="SAM" id="Phobius"/>
    </source>
</evidence>
<gene>
    <name evidence="3" type="ORF">GCM10010917_37170</name>
</gene>
<feature type="transmembrane region" description="Helical" evidence="1">
    <location>
        <begin position="81"/>
        <end position="104"/>
    </location>
</feature>
<dbReference type="EMBL" id="BMHF01000017">
    <property type="protein sequence ID" value="GGA48427.1"/>
    <property type="molecule type" value="Genomic_DNA"/>
</dbReference>
<keyword evidence="1" id="KW-0472">Membrane</keyword>
<keyword evidence="1" id="KW-1133">Transmembrane helix</keyword>
<sequence length="128" mass="14505">MRQRRLGFNPLRLLCLLALSFVLFLTPSHSAAAAAVSSFTWVHPIAETSDRTESEEMENSVQFRPVVRASLQHVLKDTLRFAAMFLLILSLLCSAYQALSLMAFRPIISGRIKRIMLHPVKFTSRFVV</sequence>
<name>A0ABQ1GR01_9BACL</name>
<evidence type="ECO:0000256" key="2">
    <source>
        <dbReference type="SAM" id="SignalP"/>
    </source>
</evidence>
<evidence type="ECO:0000313" key="4">
    <source>
        <dbReference type="Proteomes" id="UP000609323"/>
    </source>
</evidence>
<dbReference type="Proteomes" id="UP000609323">
    <property type="component" value="Unassembled WGS sequence"/>
</dbReference>
<comment type="caution">
    <text evidence="3">The sequence shown here is derived from an EMBL/GenBank/DDBJ whole genome shotgun (WGS) entry which is preliminary data.</text>
</comment>
<keyword evidence="1" id="KW-0812">Transmembrane</keyword>
<evidence type="ECO:0000313" key="3">
    <source>
        <dbReference type="EMBL" id="GGA48427.1"/>
    </source>
</evidence>
<accession>A0ABQ1GR01</accession>
<organism evidence="3 4">
    <name type="scientific">Paenibacillus physcomitrellae</name>
    <dbReference type="NCBI Taxonomy" id="1619311"/>
    <lineage>
        <taxon>Bacteria</taxon>
        <taxon>Bacillati</taxon>
        <taxon>Bacillota</taxon>
        <taxon>Bacilli</taxon>
        <taxon>Bacillales</taxon>
        <taxon>Paenibacillaceae</taxon>
        <taxon>Paenibacillus</taxon>
    </lineage>
</organism>
<dbReference type="RefSeq" id="WP_094094156.1">
    <property type="nucleotide sequence ID" value="NZ_BMHF01000017.1"/>
</dbReference>